<reference evidence="1" key="1">
    <citation type="journal article" date="2020" name="Stud. Mycol.">
        <title>101 Dothideomycetes genomes: a test case for predicting lifestyles and emergence of pathogens.</title>
        <authorList>
            <person name="Haridas S."/>
            <person name="Albert R."/>
            <person name="Binder M."/>
            <person name="Bloem J."/>
            <person name="Labutti K."/>
            <person name="Salamov A."/>
            <person name="Andreopoulos B."/>
            <person name="Baker S."/>
            <person name="Barry K."/>
            <person name="Bills G."/>
            <person name="Bluhm B."/>
            <person name="Cannon C."/>
            <person name="Castanera R."/>
            <person name="Culley D."/>
            <person name="Daum C."/>
            <person name="Ezra D."/>
            <person name="Gonzalez J."/>
            <person name="Henrissat B."/>
            <person name="Kuo A."/>
            <person name="Liang C."/>
            <person name="Lipzen A."/>
            <person name="Lutzoni F."/>
            <person name="Magnuson J."/>
            <person name="Mondo S."/>
            <person name="Nolan M."/>
            <person name="Ohm R."/>
            <person name="Pangilinan J."/>
            <person name="Park H.-J."/>
            <person name="Ramirez L."/>
            <person name="Alfaro M."/>
            <person name="Sun H."/>
            <person name="Tritt A."/>
            <person name="Yoshinaga Y."/>
            <person name="Zwiers L.-H."/>
            <person name="Turgeon B."/>
            <person name="Goodwin S."/>
            <person name="Spatafora J."/>
            <person name="Crous P."/>
            <person name="Grigoriev I."/>
        </authorList>
    </citation>
    <scope>NUCLEOTIDE SEQUENCE</scope>
    <source>
        <strain evidence="1">CBS 175.79</strain>
    </source>
</reference>
<protein>
    <submittedName>
        <fullName evidence="1">Uncharacterized protein</fullName>
    </submittedName>
</protein>
<evidence type="ECO:0000313" key="2">
    <source>
        <dbReference type="Proteomes" id="UP000799778"/>
    </source>
</evidence>
<dbReference type="Proteomes" id="UP000799778">
    <property type="component" value="Unassembled WGS sequence"/>
</dbReference>
<name>A0A6A5Y9R5_9PLEO</name>
<dbReference type="RefSeq" id="XP_033389840.1">
    <property type="nucleotide sequence ID" value="XM_033526638.1"/>
</dbReference>
<proteinExistence type="predicted"/>
<gene>
    <name evidence="1" type="ORF">BU24DRAFT_417142</name>
</gene>
<sequence length="61" mass="7149">MSKKGIPKNRKPTTGSTMYLRTFCRETRQYRHSSFFTSFAANRPCSRDKHELDYPTIGMKS</sequence>
<keyword evidence="2" id="KW-1185">Reference proteome</keyword>
<dbReference type="EMBL" id="ML978066">
    <property type="protein sequence ID" value="KAF2021501.1"/>
    <property type="molecule type" value="Genomic_DNA"/>
</dbReference>
<dbReference type="AlphaFoldDB" id="A0A6A5Y9R5"/>
<accession>A0A6A5Y9R5</accession>
<dbReference type="GeneID" id="54284035"/>
<evidence type="ECO:0000313" key="1">
    <source>
        <dbReference type="EMBL" id="KAF2021501.1"/>
    </source>
</evidence>
<organism evidence="1 2">
    <name type="scientific">Aaosphaeria arxii CBS 175.79</name>
    <dbReference type="NCBI Taxonomy" id="1450172"/>
    <lineage>
        <taxon>Eukaryota</taxon>
        <taxon>Fungi</taxon>
        <taxon>Dikarya</taxon>
        <taxon>Ascomycota</taxon>
        <taxon>Pezizomycotina</taxon>
        <taxon>Dothideomycetes</taxon>
        <taxon>Pleosporomycetidae</taxon>
        <taxon>Pleosporales</taxon>
        <taxon>Pleosporales incertae sedis</taxon>
        <taxon>Aaosphaeria</taxon>
    </lineage>
</organism>